<keyword evidence="1" id="KW-0433">Leucine-rich repeat</keyword>
<evidence type="ECO:0000256" key="1">
    <source>
        <dbReference type="ARBA" id="ARBA00022614"/>
    </source>
</evidence>
<feature type="region of interest" description="Disordered" evidence="4">
    <location>
        <begin position="1"/>
        <end position="21"/>
    </location>
</feature>
<evidence type="ECO:0000313" key="6">
    <source>
        <dbReference type="Proteomes" id="UP001152799"/>
    </source>
</evidence>
<dbReference type="GO" id="GO:0031012">
    <property type="term" value="C:extracellular matrix"/>
    <property type="evidence" value="ECO:0007669"/>
    <property type="project" value="TreeGrafter"/>
</dbReference>
<dbReference type="GO" id="GO:0005615">
    <property type="term" value="C:extracellular space"/>
    <property type="evidence" value="ECO:0007669"/>
    <property type="project" value="TreeGrafter"/>
</dbReference>
<keyword evidence="3" id="KW-0677">Repeat</keyword>
<keyword evidence="2" id="KW-0732">Signal</keyword>
<organism evidence="5 6">
    <name type="scientific">Ceutorhynchus assimilis</name>
    <name type="common">cabbage seed weevil</name>
    <dbReference type="NCBI Taxonomy" id="467358"/>
    <lineage>
        <taxon>Eukaryota</taxon>
        <taxon>Metazoa</taxon>
        <taxon>Ecdysozoa</taxon>
        <taxon>Arthropoda</taxon>
        <taxon>Hexapoda</taxon>
        <taxon>Insecta</taxon>
        <taxon>Pterygota</taxon>
        <taxon>Neoptera</taxon>
        <taxon>Endopterygota</taxon>
        <taxon>Coleoptera</taxon>
        <taxon>Polyphaga</taxon>
        <taxon>Cucujiformia</taxon>
        <taxon>Curculionidae</taxon>
        <taxon>Ceutorhynchinae</taxon>
        <taxon>Ceutorhynchus</taxon>
    </lineage>
</organism>
<proteinExistence type="predicted"/>
<gene>
    <name evidence="5" type="ORF">CEUTPL_LOCUS3499</name>
</gene>
<sequence length="575" mass="63940">MSEQQPVTCLPPPLPPKTKPRRAAIDEDRRYADNQDGIIISASYSSPSSRSSAITTVNLNTVDLNIPDGFQELTYSCKNSGKSHVVKILINPEEYPLDRNDPGCNNSDSVVSSDVVPSGETCIRISVNNNHNTMVDAVGSPQHYYFNQFNNLMSSGQMSPSDTLDSGTCSDLDGTPPPLTKKKNGSGVSVTLIGSHKKTASLSDSDDNESNISCDSLNCGKVSPIAGKPTIIGARSKSLILPQNLLKDIRQRKVTIKDVSGCSYNKTINECAERTIFEQIKVKELYFKQQNLSTLGKDSVKNLIHLKTLVFWGNSIDNILPGAFRNLPNLKNLQLSHDNLKEIPKNIFNKLASLESLKLHNNQINIIETQAFANLTSLKRLIINNNNLEYWNKDWFTNTSSLFEMNFQNNKIRTIPKKAFANLPNLKKILLDFNEITLIQADAFKGLTNLDYLGLKRNRLVEIDDNIFPNSLNIKSLSLDANYLNFLTDKLLKKLYVEDISLDNNPWKCPCLDKIKSWIRLGNGTLSSSKSCASGNVPVCAFAQTCSEQVDNGLTEAYLRALKKLKLPKFCARLN</sequence>
<feature type="compositionally biased region" description="Polar residues" evidence="4">
    <location>
        <begin position="157"/>
        <end position="169"/>
    </location>
</feature>
<evidence type="ECO:0000256" key="4">
    <source>
        <dbReference type="SAM" id="MobiDB-lite"/>
    </source>
</evidence>
<dbReference type="SUPFAM" id="SSF52058">
    <property type="entry name" value="L domain-like"/>
    <property type="match status" value="1"/>
</dbReference>
<dbReference type="Pfam" id="PF13306">
    <property type="entry name" value="LRR_5"/>
    <property type="match status" value="1"/>
</dbReference>
<dbReference type="InterPro" id="IPR026906">
    <property type="entry name" value="LRR_5"/>
</dbReference>
<dbReference type="Proteomes" id="UP001152799">
    <property type="component" value="Chromosome 12"/>
</dbReference>
<dbReference type="EMBL" id="OU892288">
    <property type="protein sequence ID" value="CAG9762828.1"/>
    <property type="molecule type" value="Genomic_DNA"/>
</dbReference>
<dbReference type="OrthoDB" id="676979at2759"/>
<reference evidence="5" key="1">
    <citation type="submission" date="2022-01" db="EMBL/GenBank/DDBJ databases">
        <authorList>
            <person name="King R."/>
        </authorList>
    </citation>
    <scope>NUCLEOTIDE SEQUENCE</scope>
</reference>
<dbReference type="PANTHER" id="PTHR24373:SF370">
    <property type="entry name" value="FISH-LIPS, ISOFORM E"/>
    <property type="match status" value="1"/>
</dbReference>
<name>A0A9N9QFP3_9CUCU</name>
<dbReference type="AlphaFoldDB" id="A0A9N9QFP3"/>
<feature type="region of interest" description="Disordered" evidence="4">
    <location>
        <begin position="157"/>
        <end position="187"/>
    </location>
</feature>
<evidence type="ECO:0000256" key="2">
    <source>
        <dbReference type="ARBA" id="ARBA00022729"/>
    </source>
</evidence>
<dbReference type="InterPro" id="IPR050328">
    <property type="entry name" value="Dev_Immune_Receptor"/>
</dbReference>
<dbReference type="PANTHER" id="PTHR24373">
    <property type="entry name" value="SLIT RELATED LEUCINE-RICH REPEAT NEURONAL PROTEIN"/>
    <property type="match status" value="1"/>
</dbReference>
<protein>
    <submittedName>
        <fullName evidence="5">Uncharacterized protein</fullName>
    </submittedName>
</protein>
<dbReference type="InterPro" id="IPR003591">
    <property type="entry name" value="Leu-rich_rpt_typical-subtyp"/>
</dbReference>
<dbReference type="Gene3D" id="3.80.10.10">
    <property type="entry name" value="Ribonuclease Inhibitor"/>
    <property type="match status" value="2"/>
</dbReference>
<keyword evidence="6" id="KW-1185">Reference proteome</keyword>
<accession>A0A9N9QFP3</accession>
<dbReference type="InterPro" id="IPR032675">
    <property type="entry name" value="LRR_dom_sf"/>
</dbReference>
<evidence type="ECO:0000256" key="3">
    <source>
        <dbReference type="ARBA" id="ARBA00022737"/>
    </source>
</evidence>
<dbReference type="SMART" id="SM00369">
    <property type="entry name" value="LRR_TYP"/>
    <property type="match status" value="7"/>
</dbReference>
<evidence type="ECO:0000313" key="5">
    <source>
        <dbReference type="EMBL" id="CAG9762828.1"/>
    </source>
</evidence>